<dbReference type="InterPro" id="IPR020845">
    <property type="entry name" value="AMP-binding_CS"/>
</dbReference>
<dbReference type="FunFam" id="3.30.300.30:FF:000007">
    <property type="entry name" value="4-coumarate--CoA ligase 2"/>
    <property type="match status" value="1"/>
</dbReference>
<sequence>MIFKSELPPVPVYDCPFSNRLLDALWKRRDKVALVDAVTNVEVTNRDLYIQSLSVAAFLQQRHFYHGSVACAVMHNCLEYIPIFLGTAIQGGAVSLASYAFTEYELEYQFKDSGSKMVFCNQNCFDKVVKAAHKCPKITCIVVVPDHKTPKLEAYPFGVVPFEEVIACMPNPYRHNVDIDIHRDILALPYSSGTTGSPKGVMISNQNLSLETDIFGAQLLQNMLCFDPNYKIEEDTTILFLPMYHIYGFCAIMCYLVYGVKTVLMPHFDLDLYCKTIEKHRTRYLTVVPPILVLLSKHLSVDKYDLSSMQYLMSGAAPAGKELCEDVIKRIPSVKYVGQAYGMTELTAGSHFPCYGKDPKFGSSGKLAPNMEMKIVDPAGKDLDINEKGEICVRGGTIMLGYLNRPQATAECKDDEGWLHTGDVGYIDEDGYVFIVDRIKELIKVKGYQVPPAELEDLLLSHEAIQDVAVIGIPDEANGEIPMAFVVKKGQSLKEEEVVDFVKDKVAHYKHLKGGVQFIPEIPKSASGKILRRFLRDEAELLRKVKTQSKI</sequence>
<dbReference type="PROSITE" id="PS00455">
    <property type="entry name" value="AMP_BINDING"/>
    <property type="match status" value="1"/>
</dbReference>
<evidence type="ECO:0000259" key="5">
    <source>
        <dbReference type="Pfam" id="PF13193"/>
    </source>
</evidence>
<dbReference type="Gene3D" id="3.40.50.980">
    <property type="match status" value="2"/>
</dbReference>
<dbReference type="PANTHER" id="PTHR24096:SF422">
    <property type="entry name" value="BCDNA.GH02901"/>
    <property type="match status" value="1"/>
</dbReference>
<dbReference type="Pfam" id="PF00501">
    <property type="entry name" value="AMP-binding"/>
    <property type="match status" value="1"/>
</dbReference>
<evidence type="ECO:0000313" key="6">
    <source>
        <dbReference type="EMBL" id="TKR62633.1"/>
    </source>
</evidence>
<evidence type="ECO:0000259" key="4">
    <source>
        <dbReference type="Pfam" id="PF00501"/>
    </source>
</evidence>
<dbReference type="Gene3D" id="3.30.300.30">
    <property type="match status" value="1"/>
</dbReference>
<organism evidence="6 7">
    <name type="scientific">Steinernema carpocapsae</name>
    <name type="common">Entomopathogenic nematode</name>
    <dbReference type="NCBI Taxonomy" id="34508"/>
    <lineage>
        <taxon>Eukaryota</taxon>
        <taxon>Metazoa</taxon>
        <taxon>Ecdysozoa</taxon>
        <taxon>Nematoda</taxon>
        <taxon>Chromadorea</taxon>
        <taxon>Rhabditida</taxon>
        <taxon>Tylenchina</taxon>
        <taxon>Panagrolaimomorpha</taxon>
        <taxon>Strongyloidoidea</taxon>
        <taxon>Steinernematidae</taxon>
        <taxon>Steinernema</taxon>
    </lineage>
</organism>
<dbReference type="AlphaFoldDB" id="A0A4U5M2Q6"/>
<feature type="domain" description="AMP-dependent synthetase/ligase" evidence="4">
    <location>
        <begin position="27"/>
        <end position="403"/>
    </location>
</feature>
<dbReference type="STRING" id="34508.A0A4U5M2Q6"/>
<dbReference type="EMBL" id="AZBU02000010">
    <property type="protein sequence ID" value="TKR62633.1"/>
    <property type="molecule type" value="Genomic_DNA"/>
</dbReference>
<dbReference type="InterPro" id="IPR045851">
    <property type="entry name" value="AMP-bd_C_sf"/>
</dbReference>
<dbReference type="CDD" id="cd05911">
    <property type="entry name" value="Firefly_Luc_like"/>
    <property type="match status" value="1"/>
</dbReference>
<gene>
    <name evidence="6" type="ORF">L596_026562</name>
</gene>
<dbReference type="PANTHER" id="PTHR24096">
    <property type="entry name" value="LONG-CHAIN-FATTY-ACID--COA LIGASE"/>
    <property type="match status" value="1"/>
</dbReference>
<evidence type="ECO:0000313" key="7">
    <source>
        <dbReference type="Proteomes" id="UP000298663"/>
    </source>
</evidence>
<accession>A0A4U5M2Q6</accession>
<comment type="subcellular location">
    <subcellularLocation>
        <location evidence="1">Peroxisome</location>
    </subcellularLocation>
</comment>
<feature type="domain" description="AMP-binding enzyme C-terminal" evidence="5">
    <location>
        <begin position="454"/>
        <end position="529"/>
    </location>
</feature>
<comment type="caution">
    <text evidence="6">The sequence shown here is derived from an EMBL/GenBank/DDBJ whole genome shotgun (WGS) entry which is preliminary data.</text>
</comment>
<dbReference type="Pfam" id="PF13193">
    <property type="entry name" value="AMP-binding_C"/>
    <property type="match status" value="1"/>
</dbReference>
<keyword evidence="7" id="KW-1185">Reference proteome</keyword>
<evidence type="ECO:0000256" key="3">
    <source>
        <dbReference type="ARBA" id="ARBA00023140"/>
    </source>
</evidence>
<dbReference type="SUPFAM" id="SSF56801">
    <property type="entry name" value="Acetyl-CoA synthetase-like"/>
    <property type="match status" value="1"/>
</dbReference>
<dbReference type="Gene3D" id="2.30.38.10">
    <property type="entry name" value="Luciferase, Domain 3"/>
    <property type="match status" value="1"/>
</dbReference>
<evidence type="ECO:0000256" key="2">
    <source>
        <dbReference type="ARBA" id="ARBA00006432"/>
    </source>
</evidence>
<protein>
    <recommendedName>
        <fullName evidence="8">4-coumarate--CoA ligase</fullName>
    </recommendedName>
</protein>
<dbReference type="InterPro" id="IPR000873">
    <property type="entry name" value="AMP-dep_synth/lig_dom"/>
</dbReference>
<reference evidence="6 7" key="2">
    <citation type="journal article" date="2019" name="G3 (Bethesda)">
        <title>Hybrid Assembly of the Genome of the Entomopathogenic Nematode Steinernema carpocapsae Identifies the X-Chromosome.</title>
        <authorList>
            <person name="Serra L."/>
            <person name="Macchietto M."/>
            <person name="Macias-Munoz A."/>
            <person name="McGill C.J."/>
            <person name="Rodriguez I.M."/>
            <person name="Rodriguez B."/>
            <person name="Murad R."/>
            <person name="Mortazavi A."/>
        </authorList>
    </citation>
    <scope>NUCLEOTIDE SEQUENCE [LARGE SCALE GENOMIC DNA]</scope>
    <source>
        <strain evidence="6 7">ALL</strain>
    </source>
</reference>
<dbReference type="OrthoDB" id="10253869at2759"/>
<dbReference type="GO" id="GO:0005777">
    <property type="term" value="C:peroxisome"/>
    <property type="evidence" value="ECO:0007669"/>
    <property type="project" value="UniProtKB-SubCell"/>
</dbReference>
<evidence type="ECO:0008006" key="8">
    <source>
        <dbReference type="Google" id="ProtNLM"/>
    </source>
</evidence>
<proteinExistence type="inferred from homology"/>
<dbReference type="InterPro" id="IPR025110">
    <property type="entry name" value="AMP-bd_C"/>
</dbReference>
<reference evidence="6 7" key="1">
    <citation type="journal article" date="2015" name="Genome Biol.">
        <title>Comparative genomics of Steinernema reveals deeply conserved gene regulatory networks.</title>
        <authorList>
            <person name="Dillman A.R."/>
            <person name="Macchietto M."/>
            <person name="Porter C.F."/>
            <person name="Rogers A."/>
            <person name="Williams B."/>
            <person name="Antoshechkin I."/>
            <person name="Lee M.M."/>
            <person name="Goodwin Z."/>
            <person name="Lu X."/>
            <person name="Lewis E.E."/>
            <person name="Goodrich-Blair H."/>
            <person name="Stock S.P."/>
            <person name="Adams B.J."/>
            <person name="Sternberg P.W."/>
            <person name="Mortazavi A."/>
        </authorList>
    </citation>
    <scope>NUCLEOTIDE SEQUENCE [LARGE SCALE GENOMIC DNA]</scope>
    <source>
        <strain evidence="6 7">ALL</strain>
    </source>
</reference>
<comment type="similarity">
    <text evidence="2">Belongs to the ATP-dependent AMP-binding enzyme family.</text>
</comment>
<dbReference type="GO" id="GO:0016405">
    <property type="term" value="F:CoA-ligase activity"/>
    <property type="evidence" value="ECO:0007669"/>
    <property type="project" value="TreeGrafter"/>
</dbReference>
<keyword evidence="3" id="KW-0576">Peroxisome</keyword>
<evidence type="ECO:0000256" key="1">
    <source>
        <dbReference type="ARBA" id="ARBA00004275"/>
    </source>
</evidence>
<name>A0A4U5M2Q6_STECR</name>
<dbReference type="Proteomes" id="UP000298663">
    <property type="component" value="Unassembled WGS sequence"/>
</dbReference>